<accession>A0AAV0GZZ6</accession>
<organism evidence="2 3">
    <name type="scientific">Linum tenue</name>
    <dbReference type="NCBI Taxonomy" id="586396"/>
    <lineage>
        <taxon>Eukaryota</taxon>
        <taxon>Viridiplantae</taxon>
        <taxon>Streptophyta</taxon>
        <taxon>Embryophyta</taxon>
        <taxon>Tracheophyta</taxon>
        <taxon>Spermatophyta</taxon>
        <taxon>Magnoliopsida</taxon>
        <taxon>eudicotyledons</taxon>
        <taxon>Gunneridae</taxon>
        <taxon>Pentapetalae</taxon>
        <taxon>rosids</taxon>
        <taxon>fabids</taxon>
        <taxon>Malpighiales</taxon>
        <taxon>Linaceae</taxon>
        <taxon>Linum</taxon>
    </lineage>
</organism>
<dbReference type="PANTHER" id="PTHR46033">
    <property type="entry name" value="PROTEIN MAIN-LIKE 2"/>
    <property type="match status" value="1"/>
</dbReference>
<protein>
    <recommendedName>
        <fullName evidence="1">Aminotransferase-like plant mobile domain-containing protein</fullName>
    </recommendedName>
</protein>
<evidence type="ECO:0000313" key="3">
    <source>
        <dbReference type="Proteomes" id="UP001154282"/>
    </source>
</evidence>
<gene>
    <name evidence="2" type="ORF">LITE_LOCUS1942</name>
</gene>
<feature type="domain" description="Aminotransferase-like plant mobile" evidence="1">
    <location>
        <begin position="17"/>
        <end position="197"/>
    </location>
</feature>
<dbReference type="GO" id="GO:0010073">
    <property type="term" value="P:meristem maintenance"/>
    <property type="evidence" value="ECO:0007669"/>
    <property type="project" value="InterPro"/>
</dbReference>
<dbReference type="Pfam" id="PF10536">
    <property type="entry name" value="PMD"/>
    <property type="match status" value="1"/>
</dbReference>
<feature type="non-terminal residue" evidence="2">
    <location>
        <position position="1"/>
    </location>
</feature>
<dbReference type="InterPro" id="IPR019557">
    <property type="entry name" value="AminoTfrase-like_pln_mobile"/>
</dbReference>
<dbReference type="AlphaFoldDB" id="A0AAV0GZZ6"/>
<evidence type="ECO:0000259" key="1">
    <source>
        <dbReference type="Pfam" id="PF10536"/>
    </source>
</evidence>
<keyword evidence="3" id="KW-1185">Reference proteome</keyword>
<dbReference type="PANTHER" id="PTHR46033:SF8">
    <property type="entry name" value="PROTEIN MAINTENANCE OF MERISTEMS-LIKE"/>
    <property type="match status" value="1"/>
</dbReference>
<comment type="caution">
    <text evidence="2">The sequence shown here is derived from an EMBL/GenBank/DDBJ whole genome shotgun (WGS) entry which is preliminary data.</text>
</comment>
<proteinExistence type="predicted"/>
<reference evidence="2" key="1">
    <citation type="submission" date="2022-08" db="EMBL/GenBank/DDBJ databases">
        <authorList>
            <person name="Gutierrez-Valencia J."/>
        </authorList>
    </citation>
    <scope>NUCLEOTIDE SEQUENCE</scope>
</reference>
<dbReference type="Proteomes" id="UP001154282">
    <property type="component" value="Unassembled WGS sequence"/>
</dbReference>
<sequence length="200" mass="21866">YLIDAGLFTVLPLAPFTGDPGLITALVERWRPETSTFHMPFGEVTITLEDVATLTGLAIDGDAVIVDIPDQDWRDMSLRRLGWAPTDLGGGAIRIAWLRETFDQLPLSASPETTEQFARAYALSLLGGVLFPDRSGGSVHLQYLLLVDDCRRAGKFAWGAAVLSYLYREMGRSALQMTAFSSLGGDLGGWSALLMLRAWE</sequence>
<evidence type="ECO:0000313" key="2">
    <source>
        <dbReference type="EMBL" id="CAI0378630.1"/>
    </source>
</evidence>
<dbReference type="InterPro" id="IPR044824">
    <property type="entry name" value="MAIN-like"/>
</dbReference>
<name>A0AAV0GZZ6_9ROSI</name>
<dbReference type="EMBL" id="CAMGYJ010000002">
    <property type="protein sequence ID" value="CAI0378630.1"/>
    <property type="molecule type" value="Genomic_DNA"/>
</dbReference>